<evidence type="ECO:0000259" key="1">
    <source>
        <dbReference type="Pfam" id="PF19572"/>
    </source>
</evidence>
<name>A0A644U261_9ZZZZ</name>
<dbReference type="NCBIfam" id="NF033710">
    <property type="entry name" value="T9SS_OM_PorV"/>
    <property type="match status" value="1"/>
</dbReference>
<dbReference type="SUPFAM" id="SSF56935">
    <property type="entry name" value="Porins"/>
    <property type="match status" value="1"/>
</dbReference>
<dbReference type="Pfam" id="PF19572">
    <property type="entry name" value="PorV"/>
    <property type="match status" value="1"/>
</dbReference>
<dbReference type="InterPro" id="IPR047799">
    <property type="entry name" value="T9SS_OM_PorV"/>
</dbReference>
<evidence type="ECO:0000313" key="2">
    <source>
        <dbReference type="EMBL" id="MPL73345.1"/>
    </source>
</evidence>
<reference evidence="2" key="1">
    <citation type="submission" date="2019-08" db="EMBL/GenBank/DDBJ databases">
        <authorList>
            <person name="Kucharzyk K."/>
            <person name="Murdoch R.W."/>
            <person name="Higgins S."/>
            <person name="Loffler F."/>
        </authorList>
    </citation>
    <scope>NUCLEOTIDE SEQUENCE</scope>
</reference>
<proteinExistence type="predicted"/>
<organism evidence="2">
    <name type="scientific">bioreactor metagenome</name>
    <dbReference type="NCBI Taxonomy" id="1076179"/>
    <lineage>
        <taxon>unclassified sequences</taxon>
        <taxon>metagenomes</taxon>
        <taxon>ecological metagenomes</taxon>
    </lineage>
</organism>
<feature type="domain" description="Type IX secretion system protein PorV" evidence="1">
    <location>
        <begin position="45"/>
        <end position="281"/>
    </location>
</feature>
<gene>
    <name evidence="2" type="ORF">SDC9_19144</name>
</gene>
<accession>A0A644U261</accession>
<dbReference type="EMBL" id="VSSQ01000072">
    <property type="protein sequence ID" value="MPL73345.1"/>
    <property type="molecule type" value="Genomic_DNA"/>
</dbReference>
<dbReference type="AlphaFoldDB" id="A0A644U261"/>
<dbReference type="Gene3D" id="2.40.160.60">
    <property type="entry name" value="Outer membrane protein transport protein (OMPP1/FadL/TodX)"/>
    <property type="match status" value="1"/>
</dbReference>
<protein>
    <recommendedName>
        <fullName evidence="1">Type IX secretion system protein PorV domain-containing protein</fullName>
    </recommendedName>
</protein>
<dbReference type="InterPro" id="IPR045741">
    <property type="entry name" value="PorV"/>
</dbReference>
<sequence length="396" mass="43782">MKISKVKRTALYLLIVVTLISNKTLKAQTLDNNDVILRQKIEDGVRVISTGVPLLLIAPDSRSGAMGDIGVATTPDANSIHYNAAKLAFAEKSAGVSFSYTPWLRDLVGDIDLSYLSAFYKINERSAVGGSLTYFSLGSIDFYDVNAENKGNFKPNEFALDLAYSMKLSDNFSASVTGRYIRSDLTQGQNVGSTSTHAANAFGTDIGLYYQKTIGENEDKSYALGLQIANLGSKISYSQAIQKEFQPANLRIGGRYTMDFNQFNSLSLLLDFNKLLVPTPAIYDDSTRAIVKGYDNNVGVMQGVFQSFYDAPNGFTEEMQEINISAGAEWVYNKFLYVRGGFFYENPKKGGRQYMTFGGGFKYNIMQLDIAYLVPTVGNNHPLKNTLRLSLSFDFK</sequence>
<comment type="caution">
    <text evidence="2">The sequence shown here is derived from an EMBL/GenBank/DDBJ whole genome shotgun (WGS) entry which is preliminary data.</text>
</comment>
<dbReference type="NCBIfam" id="NF033709">
    <property type="entry name" value="PorV_fam"/>
    <property type="match status" value="1"/>
</dbReference>